<dbReference type="SUPFAM" id="SSF46689">
    <property type="entry name" value="Homeodomain-like"/>
    <property type="match status" value="1"/>
</dbReference>
<feature type="DNA-binding region" description="H-T-H motif" evidence="2">
    <location>
        <begin position="43"/>
        <end position="62"/>
    </location>
</feature>
<sequence>MSDEMQAAEKKRTGRRPGGEDTRGAVLAAARAEFGAKGYQKASMRAIARSAGVDAALLHHYFGSKDRLFMAALEFPIDPRAVVERVVLAGDRASVGERLAAFVLELWEQPAIRDRLLALLRTAAASEEVAALVRGFMVTELVGRLAAVLDGERPELRVELAMSQIVGLAMARYVIGVEPLASAPPEELVPLLGRTVQSYFDAS</sequence>
<dbReference type="SUPFAM" id="SSF48498">
    <property type="entry name" value="Tetracyclin repressor-like, C-terminal domain"/>
    <property type="match status" value="1"/>
</dbReference>
<reference evidence="6" key="1">
    <citation type="journal article" date="2019" name="Int. J. Syst. Evol. Microbiol.">
        <title>The Global Catalogue of Microorganisms (GCM) 10K type strain sequencing project: providing services to taxonomists for standard genome sequencing and annotation.</title>
        <authorList>
            <consortium name="The Broad Institute Genomics Platform"/>
            <consortium name="The Broad Institute Genome Sequencing Center for Infectious Disease"/>
            <person name="Wu L."/>
            <person name="Ma J."/>
        </authorList>
    </citation>
    <scope>NUCLEOTIDE SEQUENCE [LARGE SCALE GENOMIC DNA]</scope>
    <source>
        <strain evidence="6">JCM 13006</strain>
    </source>
</reference>
<dbReference type="EMBL" id="BAABIS010000001">
    <property type="protein sequence ID" value="GAA4852002.1"/>
    <property type="molecule type" value="Genomic_DNA"/>
</dbReference>
<feature type="compositionally biased region" description="Basic and acidic residues" evidence="3">
    <location>
        <begin position="7"/>
        <end position="23"/>
    </location>
</feature>
<dbReference type="PRINTS" id="PR00455">
    <property type="entry name" value="HTHTETR"/>
</dbReference>
<dbReference type="RefSeq" id="WP_345697444.1">
    <property type="nucleotide sequence ID" value="NZ_BAABIS010000001.1"/>
</dbReference>
<protein>
    <submittedName>
        <fullName evidence="5">TetR family transcriptional regulator</fullName>
    </submittedName>
</protein>
<dbReference type="Gene3D" id="1.10.357.10">
    <property type="entry name" value="Tetracycline Repressor, domain 2"/>
    <property type="match status" value="1"/>
</dbReference>
<dbReference type="Pfam" id="PF17920">
    <property type="entry name" value="TetR_C_16"/>
    <property type="match status" value="1"/>
</dbReference>
<proteinExistence type="predicted"/>
<dbReference type="InterPro" id="IPR009057">
    <property type="entry name" value="Homeodomain-like_sf"/>
</dbReference>
<dbReference type="Proteomes" id="UP001501752">
    <property type="component" value="Unassembled WGS sequence"/>
</dbReference>
<gene>
    <name evidence="5" type="ORF">GCM10023235_31360</name>
</gene>
<evidence type="ECO:0000256" key="3">
    <source>
        <dbReference type="SAM" id="MobiDB-lite"/>
    </source>
</evidence>
<dbReference type="Pfam" id="PF00440">
    <property type="entry name" value="TetR_N"/>
    <property type="match status" value="1"/>
</dbReference>
<keyword evidence="1 2" id="KW-0238">DNA-binding</keyword>
<name>A0ABP9DLL1_9ACTN</name>
<comment type="caution">
    <text evidence="5">The sequence shown here is derived from an EMBL/GenBank/DDBJ whole genome shotgun (WGS) entry which is preliminary data.</text>
</comment>
<dbReference type="Gene3D" id="1.10.10.60">
    <property type="entry name" value="Homeodomain-like"/>
    <property type="match status" value="1"/>
</dbReference>
<organism evidence="5 6">
    <name type="scientific">Kitasatospora terrestris</name>
    <dbReference type="NCBI Taxonomy" id="258051"/>
    <lineage>
        <taxon>Bacteria</taxon>
        <taxon>Bacillati</taxon>
        <taxon>Actinomycetota</taxon>
        <taxon>Actinomycetes</taxon>
        <taxon>Kitasatosporales</taxon>
        <taxon>Streptomycetaceae</taxon>
        <taxon>Kitasatospora</taxon>
    </lineage>
</organism>
<evidence type="ECO:0000259" key="4">
    <source>
        <dbReference type="PROSITE" id="PS50977"/>
    </source>
</evidence>
<keyword evidence="6" id="KW-1185">Reference proteome</keyword>
<dbReference type="InterPro" id="IPR001647">
    <property type="entry name" value="HTH_TetR"/>
</dbReference>
<evidence type="ECO:0000256" key="1">
    <source>
        <dbReference type="ARBA" id="ARBA00023125"/>
    </source>
</evidence>
<evidence type="ECO:0000313" key="5">
    <source>
        <dbReference type="EMBL" id="GAA4852002.1"/>
    </source>
</evidence>
<feature type="domain" description="HTH tetR-type" evidence="4">
    <location>
        <begin position="20"/>
        <end position="80"/>
    </location>
</feature>
<dbReference type="PANTHER" id="PTHR30055">
    <property type="entry name" value="HTH-TYPE TRANSCRIPTIONAL REGULATOR RUTR"/>
    <property type="match status" value="1"/>
</dbReference>
<dbReference type="PANTHER" id="PTHR30055:SF235">
    <property type="entry name" value="TRANSCRIPTIONAL REGULATORY PROTEIN"/>
    <property type="match status" value="1"/>
</dbReference>
<feature type="region of interest" description="Disordered" evidence="3">
    <location>
        <begin position="1"/>
        <end position="23"/>
    </location>
</feature>
<evidence type="ECO:0000313" key="6">
    <source>
        <dbReference type="Proteomes" id="UP001501752"/>
    </source>
</evidence>
<dbReference type="InterPro" id="IPR036271">
    <property type="entry name" value="Tet_transcr_reg_TetR-rel_C_sf"/>
</dbReference>
<dbReference type="InterPro" id="IPR050109">
    <property type="entry name" value="HTH-type_TetR-like_transc_reg"/>
</dbReference>
<accession>A0ABP9DLL1</accession>
<dbReference type="InterPro" id="IPR041678">
    <property type="entry name" value="TetR_C_16"/>
</dbReference>
<evidence type="ECO:0000256" key="2">
    <source>
        <dbReference type="PROSITE-ProRule" id="PRU00335"/>
    </source>
</evidence>
<dbReference type="PROSITE" id="PS50977">
    <property type="entry name" value="HTH_TETR_2"/>
    <property type="match status" value="1"/>
</dbReference>